<name>A0A828Z0J1_9LEPT</name>
<organism evidence="1 2">
    <name type="scientific">Leptospira weilii str. 2006001853</name>
    <dbReference type="NCBI Taxonomy" id="1001589"/>
    <lineage>
        <taxon>Bacteria</taxon>
        <taxon>Pseudomonadati</taxon>
        <taxon>Spirochaetota</taxon>
        <taxon>Spirochaetia</taxon>
        <taxon>Leptospirales</taxon>
        <taxon>Leptospiraceae</taxon>
        <taxon>Leptospira</taxon>
    </lineage>
</organism>
<gene>
    <name evidence="1" type="ORF">LEP1GSC036_3152</name>
</gene>
<comment type="caution">
    <text evidence="1">The sequence shown here is derived from an EMBL/GenBank/DDBJ whole genome shotgun (WGS) entry which is preliminary data.</text>
</comment>
<sequence>MNSENEITIIDGTTFCKAKKLEVADSASLFNLEKCFLLNVS</sequence>
<proteinExistence type="predicted"/>
<accession>A0A828Z0J1</accession>
<dbReference type="EMBL" id="AFLV02000062">
    <property type="protein sequence ID" value="EKR63254.1"/>
    <property type="molecule type" value="Genomic_DNA"/>
</dbReference>
<dbReference type="AlphaFoldDB" id="A0A828Z0J1"/>
<dbReference type="Proteomes" id="UP000001338">
    <property type="component" value="Unassembled WGS sequence"/>
</dbReference>
<protein>
    <submittedName>
        <fullName evidence="1">Uncharacterized protein</fullName>
    </submittedName>
</protein>
<reference evidence="1 2" key="1">
    <citation type="submission" date="2012-10" db="EMBL/GenBank/DDBJ databases">
        <authorList>
            <person name="Harkins D.M."/>
            <person name="Durkin A.S."/>
            <person name="Brinkac L.M."/>
            <person name="Haft D.H."/>
            <person name="Selengut J.D."/>
            <person name="Sanka R."/>
            <person name="DePew J."/>
            <person name="Purushe J."/>
            <person name="Whelen A.C."/>
            <person name="Vinetz J.M."/>
            <person name="Sutton G.G."/>
            <person name="Nierman W.C."/>
            <person name="Fouts D.E."/>
        </authorList>
    </citation>
    <scope>NUCLEOTIDE SEQUENCE [LARGE SCALE GENOMIC DNA]</scope>
    <source>
        <strain evidence="1 2">2006001853</strain>
    </source>
</reference>
<evidence type="ECO:0000313" key="1">
    <source>
        <dbReference type="EMBL" id="EKR63254.1"/>
    </source>
</evidence>
<evidence type="ECO:0000313" key="2">
    <source>
        <dbReference type="Proteomes" id="UP000001338"/>
    </source>
</evidence>